<keyword evidence="1" id="KW-0732">Signal</keyword>
<evidence type="ECO:0000313" key="2">
    <source>
        <dbReference type="EMBL" id="CAD8507974.1"/>
    </source>
</evidence>
<dbReference type="AlphaFoldDB" id="A0A7S0I175"/>
<proteinExistence type="predicted"/>
<accession>A0A7S0I175</accession>
<evidence type="ECO:0000256" key="1">
    <source>
        <dbReference type="SAM" id="SignalP"/>
    </source>
</evidence>
<organism evidence="2">
    <name type="scientific">Phaeocystis antarctica</name>
    <dbReference type="NCBI Taxonomy" id="33657"/>
    <lineage>
        <taxon>Eukaryota</taxon>
        <taxon>Haptista</taxon>
        <taxon>Haptophyta</taxon>
        <taxon>Prymnesiophyceae</taxon>
        <taxon>Phaeocystales</taxon>
        <taxon>Phaeocystaceae</taxon>
        <taxon>Phaeocystis</taxon>
    </lineage>
</organism>
<gene>
    <name evidence="2" type="ORF">PANT1444_LOCUS19237</name>
</gene>
<dbReference type="EMBL" id="HBEP01033963">
    <property type="protein sequence ID" value="CAD8507974.1"/>
    <property type="molecule type" value="Transcribed_RNA"/>
</dbReference>
<sequence length="224" mass="24672">MRTTVAILSLLAAPSSCLVVSQHARSMQPQRTRAAGATMDVEKRREELASGALNPATFWRLALNLHPPNKPDGESVELIVTLRFMQEQGFEPPQGLMLVESCLPEGTVELGEQKDRWTLSEDPDDQKDSLWIWGLFSQPLYPFLLLAVTLTEPVELPGGETIPAGKLFLQGEHRRDPDADTLLGAGTVVFKVSEEIKADLVGLSDFTYDEPIPCGSFKFLPGQK</sequence>
<reference evidence="2" key="1">
    <citation type="submission" date="2021-01" db="EMBL/GenBank/DDBJ databases">
        <authorList>
            <person name="Corre E."/>
            <person name="Pelletier E."/>
            <person name="Niang G."/>
            <person name="Scheremetjew M."/>
            <person name="Finn R."/>
            <person name="Kale V."/>
            <person name="Holt S."/>
            <person name="Cochrane G."/>
            <person name="Meng A."/>
            <person name="Brown T."/>
            <person name="Cohen L."/>
        </authorList>
    </citation>
    <scope>NUCLEOTIDE SEQUENCE</scope>
    <source>
        <strain evidence="2">CCMP1374</strain>
    </source>
</reference>
<feature type="signal peptide" evidence="1">
    <location>
        <begin position="1"/>
        <end position="17"/>
    </location>
</feature>
<name>A0A7S0I175_9EUKA</name>
<feature type="chain" id="PRO_5030991098" evidence="1">
    <location>
        <begin position="18"/>
        <end position="224"/>
    </location>
</feature>
<protein>
    <submittedName>
        <fullName evidence="2">Uncharacterized protein</fullName>
    </submittedName>
</protein>